<dbReference type="Proteomes" id="UP000069241">
    <property type="component" value="Chromosome"/>
</dbReference>
<name>A0A0X8JIF9_9BACT</name>
<dbReference type="PROSITE" id="PS51257">
    <property type="entry name" value="PROKAR_LIPOPROTEIN"/>
    <property type="match status" value="1"/>
</dbReference>
<sequence length="221" mass="24506">MKIPYLPITLFVLLFVTGCSDSSIDLVKNGNFPGYPNVSIGKILDGSFSGTKWSSQETSKGEVRVMFEGAITPKIHAAFKDQALRLIHADATKGWVNGVTSNYNKYLLQARTAGVLSVVIGDDKIPRSFMSDFRQDCSRKAANLQENSEPWNQLLSECADTLEKAINEAFDELYWKEGDTVFFEWVIHSSGQNFEVTRFGAATMPTGISLDRALKAVYSVE</sequence>
<dbReference type="STRING" id="44742.AXF13_03555"/>
<evidence type="ECO:0000313" key="1">
    <source>
        <dbReference type="EMBL" id="AMD89261.1"/>
    </source>
</evidence>
<organism evidence="1 2">
    <name type="scientific">Desulfovibrio fairfieldensis</name>
    <dbReference type="NCBI Taxonomy" id="44742"/>
    <lineage>
        <taxon>Bacteria</taxon>
        <taxon>Pseudomonadati</taxon>
        <taxon>Thermodesulfobacteriota</taxon>
        <taxon>Desulfovibrionia</taxon>
        <taxon>Desulfovibrionales</taxon>
        <taxon>Desulfovibrionaceae</taxon>
        <taxon>Desulfovibrio</taxon>
    </lineage>
</organism>
<protein>
    <recommendedName>
        <fullName evidence="3">Lipoprotein</fullName>
    </recommendedName>
</protein>
<accession>A0A0X8JIF9</accession>
<evidence type="ECO:0008006" key="3">
    <source>
        <dbReference type="Google" id="ProtNLM"/>
    </source>
</evidence>
<dbReference type="AlphaFoldDB" id="A0A0X8JIF9"/>
<keyword evidence="2" id="KW-1185">Reference proteome</keyword>
<evidence type="ECO:0000313" key="2">
    <source>
        <dbReference type="Proteomes" id="UP000069241"/>
    </source>
</evidence>
<reference evidence="2" key="1">
    <citation type="submission" date="2016-02" db="EMBL/GenBank/DDBJ databases">
        <authorList>
            <person name="Holder M.E."/>
            <person name="Ajami N.J."/>
            <person name="Petrosino J.F."/>
        </authorList>
    </citation>
    <scope>NUCLEOTIDE SEQUENCE [LARGE SCALE GENOMIC DNA]</scope>
    <source>
        <strain evidence="2">CCUG 45958</strain>
    </source>
</reference>
<proteinExistence type="predicted"/>
<gene>
    <name evidence="1" type="ORF">AXF13_03555</name>
</gene>
<dbReference type="KEGG" id="dfi:AXF13_03555"/>
<dbReference type="RefSeq" id="WP_062251676.1">
    <property type="nucleotide sequence ID" value="NZ_CP014229.1"/>
</dbReference>
<dbReference type="EMBL" id="CP014229">
    <property type="protein sequence ID" value="AMD89261.1"/>
    <property type="molecule type" value="Genomic_DNA"/>
</dbReference>